<evidence type="ECO:0000313" key="2">
    <source>
        <dbReference type="EMBL" id="GMN19242.1"/>
    </source>
</evidence>
<dbReference type="Proteomes" id="UP001187192">
    <property type="component" value="Unassembled WGS sequence"/>
</dbReference>
<organism evidence="2 3">
    <name type="scientific">Ficus carica</name>
    <name type="common">Common fig</name>
    <dbReference type="NCBI Taxonomy" id="3494"/>
    <lineage>
        <taxon>Eukaryota</taxon>
        <taxon>Viridiplantae</taxon>
        <taxon>Streptophyta</taxon>
        <taxon>Embryophyta</taxon>
        <taxon>Tracheophyta</taxon>
        <taxon>Spermatophyta</taxon>
        <taxon>Magnoliopsida</taxon>
        <taxon>eudicotyledons</taxon>
        <taxon>Gunneridae</taxon>
        <taxon>Pentapetalae</taxon>
        <taxon>rosids</taxon>
        <taxon>fabids</taxon>
        <taxon>Rosales</taxon>
        <taxon>Moraceae</taxon>
        <taxon>Ficeae</taxon>
        <taxon>Ficus</taxon>
    </lineage>
</organism>
<dbReference type="EMBL" id="BTGU01001230">
    <property type="protein sequence ID" value="GMN19242.1"/>
    <property type="molecule type" value="Genomic_DNA"/>
</dbReference>
<evidence type="ECO:0000256" key="1">
    <source>
        <dbReference type="SAM" id="MobiDB-lite"/>
    </source>
</evidence>
<proteinExistence type="predicted"/>
<evidence type="ECO:0000313" key="3">
    <source>
        <dbReference type="Proteomes" id="UP001187192"/>
    </source>
</evidence>
<gene>
    <name evidence="2" type="ORF">TIFTF001_039756</name>
</gene>
<dbReference type="AlphaFoldDB" id="A0AA88CK32"/>
<feature type="region of interest" description="Disordered" evidence="1">
    <location>
        <begin position="1"/>
        <end position="62"/>
    </location>
</feature>
<name>A0AA88CK32_FICCA</name>
<reference evidence="2" key="1">
    <citation type="submission" date="2023-07" db="EMBL/GenBank/DDBJ databases">
        <title>draft genome sequence of fig (Ficus carica).</title>
        <authorList>
            <person name="Takahashi T."/>
            <person name="Nishimura K."/>
        </authorList>
    </citation>
    <scope>NUCLEOTIDE SEQUENCE</scope>
</reference>
<comment type="caution">
    <text evidence="2">The sequence shown here is derived from an EMBL/GenBank/DDBJ whole genome shotgun (WGS) entry which is preliminary data.</text>
</comment>
<protein>
    <submittedName>
        <fullName evidence="2">Uncharacterized protein</fullName>
    </submittedName>
</protein>
<sequence>MSGDGLSVVTRHRRQHVRGSMAWTAGDLPGDTRELRGTTCPGQQHQPRPLLAPSTRQISTMW</sequence>
<keyword evidence="3" id="KW-1185">Reference proteome</keyword>
<accession>A0AA88CK32</accession>